<evidence type="ECO:0000313" key="3">
    <source>
        <dbReference type="RefSeq" id="XP_016980780.1"/>
    </source>
</evidence>
<evidence type="ECO:0000313" key="1">
    <source>
        <dbReference type="EnsemblMetazoa" id="XP_016980780.1"/>
    </source>
</evidence>
<dbReference type="OrthoDB" id="7817850at2759"/>
<reference evidence="1" key="3">
    <citation type="submission" date="2025-05" db="UniProtKB">
        <authorList>
            <consortium name="EnsemblMetazoa"/>
        </authorList>
    </citation>
    <scope>IDENTIFICATION</scope>
</reference>
<reference evidence="2" key="1">
    <citation type="journal article" date="2021" name="Elife">
        <title>Highly contiguous assemblies of 101 drosophilid genomes.</title>
        <authorList>
            <person name="Kim B.Y."/>
            <person name="Wang J.R."/>
            <person name="Miller D.E."/>
            <person name="Barmina O."/>
            <person name="Delaney E."/>
            <person name="Thompson A."/>
            <person name="Comeault A.A."/>
            <person name="Peede D."/>
            <person name="D'Agostino E.R."/>
            <person name="Pelaez J."/>
            <person name="Aguilar J.M."/>
            <person name="Haji D."/>
            <person name="Matsunaga T."/>
            <person name="Armstrong E.E."/>
            <person name="Zych M."/>
            <person name="Ogawa Y."/>
            <person name="Stamenkovic-Radak M."/>
            <person name="Jelic M."/>
            <person name="Veselinovic M.S."/>
            <person name="Tanaskovic M."/>
            <person name="Eric P."/>
            <person name="Gao J.J."/>
            <person name="Katoh T.K."/>
            <person name="Toda M.J."/>
            <person name="Watabe H."/>
            <person name="Watada M."/>
            <person name="Davis J.S."/>
            <person name="Moyle L.C."/>
            <person name="Manoli G."/>
            <person name="Bertolini E."/>
            <person name="Kostal V."/>
            <person name="Hawley R.S."/>
            <person name="Takahashi A."/>
            <person name="Jones C.D."/>
            <person name="Price D.K."/>
            <person name="Whiteman N."/>
            <person name="Kopp A."/>
            <person name="Matute D.R."/>
            <person name="Petrov D.A."/>
        </authorList>
    </citation>
    <scope>NUCLEOTIDE SEQUENCE [LARGE SCALE GENOMIC DNA]</scope>
</reference>
<keyword evidence="2" id="KW-1185">Reference proteome</keyword>
<organism evidence="3">
    <name type="scientific">Drosophila rhopaloa</name>
    <name type="common">Fruit fly</name>
    <dbReference type="NCBI Taxonomy" id="1041015"/>
    <lineage>
        <taxon>Eukaryota</taxon>
        <taxon>Metazoa</taxon>
        <taxon>Ecdysozoa</taxon>
        <taxon>Arthropoda</taxon>
        <taxon>Hexapoda</taxon>
        <taxon>Insecta</taxon>
        <taxon>Pterygota</taxon>
        <taxon>Neoptera</taxon>
        <taxon>Endopterygota</taxon>
        <taxon>Diptera</taxon>
        <taxon>Brachycera</taxon>
        <taxon>Muscomorpha</taxon>
        <taxon>Ephydroidea</taxon>
        <taxon>Drosophilidae</taxon>
        <taxon>Drosophila</taxon>
        <taxon>Sophophora</taxon>
    </lineage>
</organism>
<reference evidence="3" key="2">
    <citation type="submission" date="2025-04" db="UniProtKB">
        <authorList>
            <consortium name="RefSeq"/>
        </authorList>
    </citation>
    <scope>IDENTIFICATION</scope>
</reference>
<sequence length="117" mass="13739">MLTVLGNNAKKIQILNWPRTHYRGLLALIKSDIKANNSHAQEMDTPVPMKLPHFIHRKCVQNQNQLVDGKGRKFTYNYHPFSIYDLSEATLRAKQATTKYYKYIEQIQKSEIEYVNK</sequence>
<protein>
    <submittedName>
        <fullName evidence="3">Uncharacterized protein LOC108045850</fullName>
    </submittedName>
</protein>
<evidence type="ECO:0000313" key="2">
    <source>
        <dbReference type="Proteomes" id="UP001652680"/>
    </source>
</evidence>
<gene>
    <name evidence="3" type="primary">LOC108045850</name>
    <name evidence="1" type="synonym">108045850</name>
</gene>
<dbReference type="EnsemblMetazoa" id="XM_017125291.1">
    <property type="protein sequence ID" value="XP_016980780.1"/>
    <property type="gene ID" value="LOC108045850"/>
</dbReference>
<dbReference type="GeneID" id="108045850"/>
<dbReference type="Proteomes" id="UP001652680">
    <property type="component" value="Unassembled WGS sequence"/>
</dbReference>
<name>A0A6P4ERH3_DRORH</name>
<dbReference type="RefSeq" id="XP_016980780.1">
    <property type="nucleotide sequence ID" value="XM_017125291.1"/>
</dbReference>
<proteinExistence type="predicted"/>
<accession>A0A6P4ERH3</accession>
<dbReference type="AlphaFoldDB" id="A0A6P4ERH3"/>